<protein>
    <submittedName>
        <fullName evidence="1">Uncharacterized protein</fullName>
    </submittedName>
</protein>
<reference evidence="1" key="2">
    <citation type="journal article" date="2021" name="PeerJ">
        <title>Extensive microbial diversity within the chicken gut microbiome revealed by metagenomics and culture.</title>
        <authorList>
            <person name="Gilroy R."/>
            <person name="Ravi A."/>
            <person name="Getino M."/>
            <person name="Pursley I."/>
            <person name="Horton D.L."/>
            <person name="Alikhan N.F."/>
            <person name="Baker D."/>
            <person name="Gharbi K."/>
            <person name="Hall N."/>
            <person name="Watson M."/>
            <person name="Adriaenssens E.M."/>
            <person name="Foster-Nyarko E."/>
            <person name="Jarju S."/>
            <person name="Secka A."/>
            <person name="Antonio M."/>
            <person name="Oren A."/>
            <person name="Chaudhuri R.R."/>
            <person name="La Ragione R."/>
            <person name="Hildebrand F."/>
            <person name="Pallen M.J."/>
        </authorList>
    </citation>
    <scope>NUCLEOTIDE SEQUENCE</scope>
    <source>
        <strain evidence="1">CHK189-12415</strain>
    </source>
</reference>
<dbReference type="Proteomes" id="UP000824241">
    <property type="component" value="Unassembled WGS sequence"/>
</dbReference>
<name>A0A9D1J4C5_9FIRM</name>
<sequence>MMQKRIKKRIIIAIFSVLVLIAVLCGFLAFQSPERRISRFVTENQADLEQLAAECLEGGTVPDSYQDVRVDGVFSGDERIVQFFYNGFGLAPASKYYGFYYAESGEPATYQNTDYPLTETEDGWSWSAGGTDNGGLTRRITGNWFYYEAWF</sequence>
<accession>A0A9D1J4C5</accession>
<comment type="caution">
    <text evidence="1">The sequence shown here is derived from an EMBL/GenBank/DDBJ whole genome shotgun (WGS) entry which is preliminary data.</text>
</comment>
<evidence type="ECO:0000313" key="1">
    <source>
        <dbReference type="EMBL" id="HIR60009.1"/>
    </source>
</evidence>
<reference evidence="1" key="1">
    <citation type="submission" date="2020-10" db="EMBL/GenBank/DDBJ databases">
        <authorList>
            <person name="Gilroy R."/>
        </authorList>
    </citation>
    <scope>NUCLEOTIDE SEQUENCE</scope>
    <source>
        <strain evidence="1">CHK189-12415</strain>
    </source>
</reference>
<organism evidence="1 2">
    <name type="scientific">Candidatus Faecivivens stercoravium</name>
    <dbReference type="NCBI Taxonomy" id="2840803"/>
    <lineage>
        <taxon>Bacteria</taxon>
        <taxon>Bacillati</taxon>
        <taxon>Bacillota</taxon>
        <taxon>Clostridia</taxon>
        <taxon>Eubacteriales</taxon>
        <taxon>Oscillospiraceae</taxon>
        <taxon>Oscillospiraceae incertae sedis</taxon>
        <taxon>Candidatus Faecivivens</taxon>
    </lineage>
</organism>
<proteinExistence type="predicted"/>
<evidence type="ECO:0000313" key="2">
    <source>
        <dbReference type="Proteomes" id="UP000824241"/>
    </source>
</evidence>
<gene>
    <name evidence="1" type="ORF">IAB37_00310</name>
</gene>
<dbReference type="AlphaFoldDB" id="A0A9D1J4C5"/>
<dbReference type="EMBL" id="DVHA01000011">
    <property type="protein sequence ID" value="HIR60009.1"/>
    <property type="molecule type" value="Genomic_DNA"/>
</dbReference>